<dbReference type="PANTHER" id="PTHR21435:SF1">
    <property type="entry name" value="MITOCHONDRIAL IMPORT INNER MEMBRANE TRANSLOCASE SUBUNIT TIM29"/>
    <property type="match status" value="1"/>
</dbReference>
<dbReference type="AlphaFoldDB" id="A0A085MF28"/>
<gene>
    <name evidence="2" type="ORF">M513_03263</name>
    <name evidence="1" type="ORF">M513_13776</name>
</gene>
<accession>A0A085MF28</accession>
<dbReference type="GO" id="GO:0045039">
    <property type="term" value="P:protein insertion into mitochondrial inner membrane"/>
    <property type="evidence" value="ECO:0007669"/>
    <property type="project" value="TreeGrafter"/>
</dbReference>
<evidence type="ECO:0000313" key="1">
    <source>
        <dbReference type="EMBL" id="KFD45347.1"/>
    </source>
</evidence>
<dbReference type="PANTHER" id="PTHR21435">
    <property type="entry name" value="MITOCHONDRIAL IMPORT INNER MEMBRANE TRANSLOCASE SUBUNIT TIM29"/>
    <property type="match status" value="1"/>
</dbReference>
<protein>
    <submittedName>
        <fullName evidence="2">Uncharacterized protein</fullName>
    </submittedName>
</protein>
<dbReference type="Pfam" id="PF10171">
    <property type="entry name" value="Tim29"/>
    <property type="match status" value="1"/>
</dbReference>
<dbReference type="Proteomes" id="UP000030764">
    <property type="component" value="Unassembled WGS sequence"/>
</dbReference>
<organism evidence="2 3">
    <name type="scientific">Trichuris suis</name>
    <name type="common">pig whipworm</name>
    <dbReference type="NCBI Taxonomy" id="68888"/>
    <lineage>
        <taxon>Eukaryota</taxon>
        <taxon>Metazoa</taxon>
        <taxon>Ecdysozoa</taxon>
        <taxon>Nematoda</taxon>
        <taxon>Enoplea</taxon>
        <taxon>Dorylaimia</taxon>
        <taxon>Trichinellida</taxon>
        <taxon>Trichuridae</taxon>
        <taxon>Trichuris</taxon>
    </lineage>
</organism>
<keyword evidence="3" id="KW-1185">Reference proteome</keyword>
<name>A0A085MF28_9BILA</name>
<reference evidence="2 3" key="1">
    <citation type="journal article" date="2014" name="Nat. Genet.">
        <title>Genome and transcriptome of the porcine whipworm Trichuris suis.</title>
        <authorList>
            <person name="Jex A.R."/>
            <person name="Nejsum P."/>
            <person name="Schwarz E.M."/>
            <person name="Hu L."/>
            <person name="Young N.D."/>
            <person name="Hall R.S."/>
            <person name="Korhonen P.K."/>
            <person name="Liao S."/>
            <person name="Thamsborg S."/>
            <person name="Xia J."/>
            <person name="Xu P."/>
            <person name="Wang S."/>
            <person name="Scheerlinck J.P."/>
            <person name="Hofmann A."/>
            <person name="Sternberg P.W."/>
            <person name="Wang J."/>
            <person name="Gasser R.B."/>
        </authorList>
    </citation>
    <scope>NUCLEOTIDE SEQUENCE [LARGE SCALE GENOMIC DNA]</scope>
    <source>
        <strain evidence="2">DCEP-RM93M</strain>
    </source>
</reference>
<dbReference type="GO" id="GO:0042721">
    <property type="term" value="C:TIM22 mitochondrial import inner membrane insertion complex"/>
    <property type="evidence" value="ECO:0007669"/>
    <property type="project" value="InterPro"/>
</dbReference>
<proteinExistence type="predicted"/>
<dbReference type="InterPro" id="IPR019322">
    <property type="entry name" value="TIMM29"/>
</dbReference>
<dbReference type="EMBL" id="KL363197">
    <property type="protein sequence ID" value="KFD55824.1"/>
    <property type="molecule type" value="Genomic_DNA"/>
</dbReference>
<sequence length="186" mass="21546">MSRFQNDFQGTMLQEALKVGMNRVKNYFLSLYNDYRIVAVETALELRRRPLKGTIYATVFTGMMVAYKTRPNQNHFLSAVSDCRLELLQIADEIRNEKSEAFINEVTNLVNHNALLSLNLLFLTVIFQTEMVKGCDLFEVRKSISHLPTWLAAYGAVVDIGAFDHWFRLSREMRNYDIPTQQMPLV</sequence>
<evidence type="ECO:0000313" key="2">
    <source>
        <dbReference type="EMBL" id="KFD55824.1"/>
    </source>
</evidence>
<evidence type="ECO:0000313" key="3">
    <source>
        <dbReference type="Proteomes" id="UP000030764"/>
    </source>
</evidence>
<dbReference type="EMBL" id="KL363540">
    <property type="protein sequence ID" value="KFD45347.1"/>
    <property type="molecule type" value="Genomic_DNA"/>
</dbReference>